<comment type="caution">
    <text evidence="1">The sequence shown here is derived from an EMBL/GenBank/DDBJ whole genome shotgun (WGS) entry which is preliminary data.</text>
</comment>
<gene>
    <name evidence="1" type="ORF">B5M42_09860</name>
</gene>
<evidence type="ECO:0000313" key="1">
    <source>
        <dbReference type="EMBL" id="TFE88230.1"/>
    </source>
</evidence>
<keyword evidence="2" id="KW-1185">Reference proteome</keyword>
<dbReference type="AlphaFoldDB" id="A0A4Y8Q3Q7"/>
<dbReference type="Proteomes" id="UP000298246">
    <property type="component" value="Unassembled WGS sequence"/>
</dbReference>
<name>A0A4Y8Q3Q7_9BACL</name>
<reference evidence="1 2" key="1">
    <citation type="submission" date="2017-03" db="EMBL/GenBank/DDBJ databases">
        <title>Isolation of Levoglucosan Utilizing Bacteria.</title>
        <authorList>
            <person name="Arya A.S."/>
        </authorList>
    </citation>
    <scope>NUCLEOTIDE SEQUENCE [LARGE SCALE GENOMIC DNA]</scope>
    <source>
        <strain evidence="1 2">MEC069</strain>
    </source>
</reference>
<dbReference type="RefSeq" id="WP_134752274.1">
    <property type="nucleotide sequence ID" value="NZ_MYFO02000004.1"/>
</dbReference>
<proteinExistence type="predicted"/>
<sequence length="99" mass="11587">MSHISEIFDRAHIQCIREFLLRGVKNTDINSMDYKERLADAHKAAIELIEEKFPDMTEFEEVTTRIYDYAGACEDVYMEIGLQCGFMLAMQMFHNVQTK</sequence>
<dbReference type="OrthoDB" id="1986460at2"/>
<protein>
    <submittedName>
        <fullName evidence="1">Uncharacterized protein</fullName>
    </submittedName>
</protein>
<evidence type="ECO:0000313" key="2">
    <source>
        <dbReference type="Proteomes" id="UP000298246"/>
    </source>
</evidence>
<accession>A0A4Y8Q3Q7</accession>
<organism evidence="1 2">
    <name type="scientific">Paenibacillus athensensis</name>
    <dbReference type="NCBI Taxonomy" id="1967502"/>
    <lineage>
        <taxon>Bacteria</taxon>
        <taxon>Bacillati</taxon>
        <taxon>Bacillota</taxon>
        <taxon>Bacilli</taxon>
        <taxon>Bacillales</taxon>
        <taxon>Paenibacillaceae</taxon>
        <taxon>Paenibacillus</taxon>
    </lineage>
</organism>
<dbReference type="EMBL" id="MYFO01000010">
    <property type="protein sequence ID" value="TFE88230.1"/>
    <property type="molecule type" value="Genomic_DNA"/>
</dbReference>